<evidence type="ECO:0000313" key="2">
    <source>
        <dbReference type="EMBL" id="GAA4419807.1"/>
    </source>
</evidence>
<organism evidence="2 3">
    <name type="scientific">Georgenia halophila</name>
    <dbReference type="NCBI Taxonomy" id="620889"/>
    <lineage>
        <taxon>Bacteria</taxon>
        <taxon>Bacillati</taxon>
        <taxon>Actinomycetota</taxon>
        <taxon>Actinomycetes</taxon>
        <taxon>Micrococcales</taxon>
        <taxon>Bogoriellaceae</taxon>
        <taxon>Georgenia</taxon>
    </lineage>
</organism>
<evidence type="ECO:0000256" key="1">
    <source>
        <dbReference type="SAM" id="MobiDB-lite"/>
    </source>
</evidence>
<gene>
    <name evidence="2" type="ORF">GCM10023169_10840</name>
</gene>
<reference evidence="3" key="1">
    <citation type="journal article" date="2019" name="Int. J. Syst. Evol. Microbiol.">
        <title>The Global Catalogue of Microorganisms (GCM) 10K type strain sequencing project: providing services to taxonomists for standard genome sequencing and annotation.</title>
        <authorList>
            <consortium name="The Broad Institute Genomics Platform"/>
            <consortium name="The Broad Institute Genome Sequencing Center for Infectious Disease"/>
            <person name="Wu L."/>
            <person name="Ma J."/>
        </authorList>
    </citation>
    <scope>NUCLEOTIDE SEQUENCE [LARGE SCALE GENOMIC DNA]</scope>
    <source>
        <strain evidence="3">JCM 17810</strain>
    </source>
</reference>
<dbReference type="Proteomes" id="UP001500622">
    <property type="component" value="Unassembled WGS sequence"/>
</dbReference>
<dbReference type="EMBL" id="BAABGN010000003">
    <property type="protein sequence ID" value="GAA4419807.1"/>
    <property type="molecule type" value="Genomic_DNA"/>
</dbReference>
<sequence length="112" mass="11746">MSQVRHAATNVSCNRSPAPASSGRSATQAQQLGMVLILLGSNRSGINPGTLQTSGPQGRVRPDRRRNGYCARPIRLTGSSTTVVVDHDARGLVLAAPGSAPTPSGPLIRFMW</sequence>
<comment type="caution">
    <text evidence="2">The sequence shown here is derived from an EMBL/GenBank/DDBJ whole genome shotgun (WGS) entry which is preliminary data.</text>
</comment>
<feature type="compositionally biased region" description="Polar residues" evidence="1">
    <location>
        <begin position="46"/>
        <end position="56"/>
    </location>
</feature>
<feature type="compositionally biased region" description="Polar residues" evidence="1">
    <location>
        <begin position="1"/>
        <end position="14"/>
    </location>
</feature>
<feature type="region of interest" description="Disordered" evidence="1">
    <location>
        <begin position="46"/>
        <end position="67"/>
    </location>
</feature>
<evidence type="ECO:0000313" key="3">
    <source>
        <dbReference type="Proteomes" id="UP001500622"/>
    </source>
</evidence>
<name>A0ABP8L0M3_9MICO</name>
<feature type="compositionally biased region" description="Low complexity" evidence="1">
    <location>
        <begin position="15"/>
        <end position="26"/>
    </location>
</feature>
<protein>
    <submittedName>
        <fullName evidence="2">Uncharacterized protein</fullName>
    </submittedName>
</protein>
<keyword evidence="3" id="KW-1185">Reference proteome</keyword>
<feature type="region of interest" description="Disordered" evidence="1">
    <location>
        <begin position="1"/>
        <end position="27"/>
    </location>
</feature>
<proteinExistence type="predicted"/>
<accession>A0ABP8L0M3</accession>